<keyword evidence="17" id="KW-1185">Reference proteome</keyword>
<proteinExistence type="predicted"/>
<keyword evidence="8" id="KW-0418">Kinase</keyword>
<dbReference type="Pfam" id="PF00069">
    <property type="entry name" value="Pkinase"/>
    <property type="match status" value="1"/>
</dbReference>
<evidence type="ECO:0000256" key="4">
    <source>
        <dbReference type="ARBA" id="ARBA00022527"/>
    </source>
</evidence>
<evidence type="ECO:0000256" key="13">
    <source>
        <dbReference type="ARBA" id="ARBA00047899"/>
    </source>
</evidence>
<evidence type="ECO:0000256" key="14">
    <source>
        <dbReference type="ARBA" id="ARBA00048679"/>
    </source>
</evidence>
<evidence type="ECO:0000256" key="5">
    <source>
        <dbReference type="ARBA" id="ARBA00022679"/>
    </source>
</evidence>
<comment type="cofactor">
    <cofactor evidence="1">
        <name>Mg(2+)</name>
        <dbReference type="ChEBI" id="CHEBI:18420"/>
    </cofactor>
</comment>
<evidence type="ECO:0000256" key="3">
    <source>
        <dbReference type="ARBA" id="ARBA00012513"/>
    </source>
</evidence>
<comment type="catalytic activity">
    <reaction evidence="14">
        <text>L-seryl-[protein] + ATP = O-phospho-L-seryl-[protein] + ADP + H(+)</text>
        <dbReference type="Rhea" id="RHEA:17989"/>
        <dbReference type="Rhea" id="RHEA-COMP:9863"/>
        <dbReference type="Rhea" id="RHEA-COMP:11604"/>
        <dbReference type="ChEBI" id="CHEBI:15378"/>
        <dbReference type="ChEBI" id="CHEBI:29999"/>
        <dbReference type="ChEBI" id="CHEBI:30616"/>
        <dbReference type="ChEBI" id="CHEBI:83421"/>
        <dbReference type="ChEBI" id="CHEBI:456216"/>
        <dbReference type="EC" id="2.7.11.1"/>
    </reaction>
</comment>
<gene>
    <name evidence="16" type="primary">Necator_chrII.g8555</name>
    <name evidence="16" type="ORF">RB195_020760</name>
</gene>
<dbReference type="Gene3D" id="1.10.510.10">
    <property type="entry name" value="Transferase(Phosphotransferase) domain 1"/>
    <property type="match status" value="1"/>
</dbReference>
<accession>A0ABR1CMK4</accession>
<evidence type="ECO:0000256" key="8">
    <source>
        <dbReference type="ARBA" id="ARBA00022777"/>
    </source>
</evidence>
<evidence type="ECO:0000256" key="11">
    <source>
        <dbReference type="ARBA" id="ARBA00022946"/>
    </source>
</evidence>
<evidence type="ECO:0000313" key="17">
    <source>
        <dbReference type="Proteomes" id="UP001303046"/>
    </source>
</evidence>
<keyword evidence="4" id="KW-0723">Serine/threonine-protein kinase</keyword>
<name>A0ABR1CMK4_NECAM</name>
<evidence type="ECO:0000256" key="9">
    <source>
        <dbReference type="ARBA" id="ARBA00022840"/>
    </source>
</evidence>
<evidence type="ECO:0000256" key="10">
    <source>
        <dbReference type="ARBA" id="ARBA00022842"/>
    </source>
</evidence>
<dbReference type="PANTHER" id="PTHR22972">
    <property type="entry name" value="SERINE/THREONINE PROTEIN KINASE"/>
    <property type="match status" value="1"/>
</dbReference>
<evidence type="ECO:0000313" key="16">
    <source>
        <dbReference type="EMBL" id="KAK6738858.1"/>
    </source>
</evidence>
<keyword evidence="9" id="KW-0067">ATP-binding</keyword>
<dbReference type="EMBL" id="JAVFWL010000002">
    <property type="protein sequence ID" value="KAK6738858.1"/>
    <property type="molecule type" value="Genomic_DNA"/>
</dbReference>
<protein>
    <recommendedName>
        <fullName evidence="3">non-specific serine/threonine protein kinase</fullName>
        <ecNumber evidence="3">2.7.11.1</ecNumber>
    </recommendedName>
</protein>
<dbReference type="PROSITE" id="PS50011">
    <property type="entry name" value="PROTEIN_KINASE_DOM"/>
    <property type="match status" value="1"/>
</dbReference>
<dbReference type="EC" id="2.7.11.1" evidence="3"/>
<sequence>MAAARGCVTPEKLSGGASCLCRGSCLFFIVTGAQLIKKNAHEAVQHGSEENHTGATYKLDVVIGRTALPLARNPLYRVAQLVLRGGRGFRPLSSLAVHHRRFYQERLHIHRFSGFIIKKRNTVGVVERIRDVFSTNVRYNADLARGVFPNTIDGYEIGQNIGYGCNAAVYALRVRDVENLRQSRSNVFNNCFTQRSQDSRAKYPLALKLMYNFALDMCPRLGDNYLWRSMGAELVPLPGSAGLLSGRMGSYRPLPDFHPNVVRVLTAFVDRMPILDDAKHVYPDALPTALFYETVITVHEAMREMMQTVDRRISSLFRNVGKYHMTLRSYLVDLKRKCSDRVARILFGQLLEGCVFLYDNIVAQRDMKSDNILLEFDDPEEVPHLVISDFGCALATGSWLVKYVDDTIDLGGNRRTRAPEIVVAEPSTDCVLDFRMADTWAVGTLGYEIFTRVNPFYSRLDSAKYKEEDLPSLPRLTAKPVCAVVHDLLKRNPTERLLPHIAANVISLSLLRLGGDFQTFLSSIGLTNIVNPLVIRENAAASLEKLSLTAEKVLDDVLFLISAETMASRASSKIISKAERQLRATFLSRLNRNHLWAAASYFLPKHGNQNGVADDTGYSSLAAAVDKISLDTGIVHRCRSAIY</sequence>
<keyword evidence="11" id="KW-0809">Transit peptide</keyword>
<evidence type="ECO:0000256" key="12">
    <source>
        <dbReference type="ARBA" id="ARBA00023128"/>
    </source>
</evidence>
<dbReference type="InterPro" id="IPR000719">
    <property type="entry name" value="Prot_kinase_dom"/>
</dbReference>
<keyword evidence="7" id="KW-0547">Nucleotide-binding</keyword>
<dbReference type="SMART" id="SM00220">
    <property type="entry name" value="S_TKc"/>
    <property type="match status" value="1"/>
</dbReference>
<keyword evidence="12" id="KW-0496">Mitochondrion</keyword>
<dbReference type="SUPFAM" id="SSF56112">
    <property type="entry name" value="Protein kinase-like (PK-like)"/>
    <property type="match status" value="1"/>
</dbReference>
<dbReference type="InterPro" id="IPR011009">
    <property type="entry name" value="Kinase-like_dom_sf"/>
</dbReference>
<dbReference type="Proteomes" id="UP001303046">
    <property type="component" value="Unassembled WGS sequence"/>
</dbReference>
<keyword evidence="5" id="KW-0808">Transferase</keyword>
<evidence type="ECO:0000259" key="15">
    <source>
        <dbReference type="PROSITE" id="PS50011"/>
    </source>
</evidence>
<evidence type="ECO:0000256" key="2">
    <source>
        <dbReference type="ARBA" id="ARBA00004173"/>
    </source>
</evidence>
<comment type="caution">
    <text evidence="16">The sequence shown here is derived from an EMBL/GenBank/DDBJ whole genome shotgun (WGS) entry which is preliminary data.</text>
</comment>
<evidence type="ECO:0000256" key="6">
    <source>
        <dbReference type="ARBA" id="ARBA00022723"/>
    </source>
</evidence>
<reference evidence="16 17" key="1">
    <citation type="submission" date="2023-08" db="EMBL/GenBank/DDBJ databases">
        <title>A Necator americanus chromosomal reference genome.</title>
        <authorList>
            <person name="Ilik V."/>
            <person name="Petrzelkova K.J."/>
            <person name="Pardy F."/>
            <person name="Fuh T."/>
            <person name="Niatou-Singa F.S."/>
            <person name="Gouil Q."/>
            <person name="Baker L."/>
            <person name="Ritchie M.E."/>
            <person name="Jex A.R."/>
            <person name="Gazzola D."/>
            <person name="Li H."/>
            <person name="Toshio Fujiwara R."/>
            <person name="Zhan B."/>
            <person name="Aroian R.V."/>
            <person name="Pafco B."/>
            <person name="Schwarz E.M."/>
        </authorList>
    </citation>
    <scope>NUCLEOTIDE SEQUENCE [LARGE SCALE GENOMIC DNA]</scope>
    <source>
        <strain evidence="16 17">Aroian</strain>
        <tissue evidence="16">Whole animal</tissue>
    </source>
</reference>
<dbReference type="PANTHER" id="PTHR22972:SF7">
    <property type="entry name" value="SERINE_THREONINE-PROTEIN KINASE PINK1, MITOCHONDRIAL"/>
    <property type="match status" value="1"/>
</dbReference>
<organism evidence="16 17">
    <name type="scientific">Necator americanus</name>
    <name type="common">Human hookworm</name>
    <dbReference type="NCBI Taxonomy" id="51031"/>
    <lineage>
        <taxon>Eukaryota</taxon>
        <taxon>Metazoa</taxon>
        <taxon>Ecdysozoa</taxon>
        <taxon>Nematoda</taxon>
        <taxon>Chromadorea</taxon>
        <taxon>Rhabditida</taxon>
        <taxon>Rhabditina</taxon>
        <taxon>Rhabditomorpha</taxon>
        <taxon>Strongyloidea</taxon>
        <taxon>Ancylostomatidae</taxon>
        <taxon>Bunostominae</taxon>
        <taxon>Necator</taxon>
    </lineage>
</organism>
<evidence type="ECO:0000256" key="1">
    <source>
        <dbReference type="ARBA" id="ARBA00001946"/>
    </source>
</evidence>
<keyword evidence="10" id="KW-0460">Magnesium</keyword>
<comment type="catalytic activity">
    <reaction evidence="13">
        <text>L-threonyl-[protein] + ATP = O-phospho-L-threonyl-[protein] + ADP + H(+)</text>
        <dbReference type="Rhea" id="RHEA:46608"/>
        <dbReference type="Rhea" id="RHEA-COMP:11060"/>
        <dbReference type="Rhea" id="RHEA-COMP:11605"/>
        <dbReference type="ChEBI" id="CHEBI:15378"/>
        <dbReference type="ChEBI" id="CHEBI:30013"/>
        <dbReference type="ChEBI" id="CHEBI:30616"/>
        <dbReference type="ChEBI" id="CHEBI:61977"/>
        <dbReference type="ChEBI" id="CHEBI:456216"/>
        <dbReference type="EC" id="2.7.11.1"/>
    </reaction>
</comment>
<evidence type="ECO:0000256" key="7">
    <source>
        <dbReference type="ARBA" id="ARBA00022741"/>
    </source>
</evidence>
<feature type="domain" description="Protein kinase" evidence="15">
    <location>
        <begin position="155"/>
        <end position="521"/>
    </location>
</feature>
<dbReference type="InterPro" id="IPR051511">
    <property type="entry name" value="MitoQC_Scaffold_Kinases"/>
</dbReference>
<keyword evidence="6" id="KW-0479">Metal-binding</keyword>
<comment type="subcellular location">
    <subcellularLocation>
        <location evidence="2">Mitochondrion</location>
    </subcellularLocation>
</comment>